<evidence type="ECO:0000313" key="1">
    <source>
        <dbReference type="EnsemblMetazoa" id="G5403.2:cds"/>
    </source>
</evidence>
<sequence>VIPQAPPVTGDTRQGFVEDKTGNAVFGNFIHGIGPKMVETRARERQDFGISLFELVKLLRLIE</sequence>
<dbReference type="EnsemblMetazoa" id="G5403.2">
    <property type="protein sequence ID" value="G5403.2:cds"/>
    <property type="gene ID" value="G5403"/>
</dbReference>
<name>A0A8W8NDQ5_MAGGI</name>
<keyword evidence="2" id="KW-1185">Reference proteome</keyword>
<organism evidence="1 2">
    <name type="scientific">Magallana gigas</name>
    <name type="common">Pacific oyster</name>
    <name type="synonym">Crassostrea gigas</name>
    <dbReference type="NCBI Taxonomy" id="29159"/>
    <lineage>
        <taxon>Eukaryota</taxon>
        <taxon>Metazoa</taxon>
        <taxon>Spiralia</taxon>
        <taxon>Lophotrochozoa</taxon>
        <taxon>Mollusca</taxon>
        <taxon>Bivalvia</taxon>
        <taxon>Autobranchia</taxon>
        <taxon>Pteriomorphia</taxon>
        <taxon>Ostreida</taxon>
        <taxon>Ostreoidea</taxon>
        <taxon>Ostreidae</taxon>
        <taxon>Magallana</taxon>
    </lineage>
</organism>
<proteinExistence type="predicted"/>
<protein>
    <submittedName>
        <fullName evidence="1">Uncharacterized protein</fullName>
    </submittedName>
</protein>
<accession>A0A8W8NDQ5</accession>
<evidence type="ECO:0000313" key="2">
    <source>
        <dbReference type="Proteomes" id="UP000005408"/>
    </source>
</evidence>
<dbReference type="Proteomes" id="UP000005408">
    <property type="component" value="Unassembled WGS sequence"/>
</dbReference>
<reference evidence="1" key="1">
    <citation type="submission" date="2022-08" db="UniProtKB">
        <authorList>
            <consortium name="EnsemblMetazoa"/>
        </authorList>
    </citation>
    <scope>IDENTIFICATION</scope>
    <source>
        <strain evidence="1">05x7-T-G4-1.051#20</strain>
    </source>
</reference>
<dbReference type="AlphaFoldDB" id="A0A8W8NDQ5"/>